<evidence type="ECO:0000256" key="1">
    <source>
        <dbReference type="SAM" id="SignalP"/>
    </source>
</evidence>
<proteinExistence type="predicted"/>
<evidence type="ECO:0000313" key="3">
    <source>
        <dbReference type="EMBL" id="RKE90024.1"/>
    </source>
</evidence>
<keyword evidence="1" id="KW-0732">Signal</keyword>
<evidence type="ECO:0000313" key="4">
    <source>
        <dbReference type="Proteomes" id="UP000285906"/>
    </source>
</evidence>
<name>A0A420DDW4_9FLAO</name>
<evidence type="ECO:0000313" key="5">
    <source>
        <dbReference type="Proteomes" id="UP000658202"/>
    </source>
</evidence>
<protein>
    <submittedName>
        <fullName evidence="3">Uncharacterized protein</fullName>
    </submittedName>
</protein>
<feature type="signal peptide" evidence="1">
    <location>
        <begin position="1"/>
        <end position="16"/>
    </location>
</feature>
<organism evidence="3 4">
    <name type="scientific">Epilithonimonas arachidiradicis</name>
    <dbReference type="NCBI Taxonomy" id="1617282"/>
    <lineage>
        <taxon>Bacteria</taxon>
        <taxon>Pseudomonadati</taxon>
        <taxon>Bacteroidota</taxon>
        <taxon>Flavobacteriia</taxon>
        <taxon>Flavobacteriales</taxon>
        <taxon>Weeksellaceae</taxon>
        <taxon>Chryseobacterium group</taxon>
        <taxon>Epilithonimonas</taxon>
    </lineage>
</organism>
<keyword evidence="5" id="KW-1185">Reference proteome</keyword>
<sequence>MKKLLFFLLLSGIALGQNSVSDTILANSKANIFKLGTHKVYLGNAGDFKFEKNADGFKASNGKVDMYVYYSKLSEPSKQVKDAMLVVNKCKDDEISCSISFDDLDNRTYFNNTFITKNLVLNDSYVVYLKDGGSIGVSFKTKVPAKYNDTKAEMVDSFRSLIKDGLIIRENYYTTHKL</sequence>
<gene>
    <name evidence="3" type="ORF">BXY58_0609</name>
    <name evidence="2" type="ORF">GCM10007332_05840</name>
</gene>
<dbReference type="EMBL" id="RAQH01000001">
    <property type="protein sequence ID" value="RKE90024.1"/>
    <property type="molecule type" value="Genomic_DNA"/>
</dbReference>
<comment type="caution">
    <text evidence="3">The sequence shown here is derived from an EMBL/GenBank/DDBJ whole genome shotgun (WGS) entry which is preliminary data.</text>
</comment>
<dbReference type="AlphaFoldDB" id="A0A420DDW4"/>
<reference evidence="2" key="1">
    <citation type="journal article" date="2014" name="Int. J. Syst. Evol. Microbiol.">
        <title>Complete genome of a new Firmicutes species belonging to the dominant human colonic microbiota ('Ruminococcus bicirculans') reveals two chromosomes and a selective capacity to utilize plant glucans.</title>
        <authorList>
            <consortium name="NISC Comparative Sequencing Program"/>
            <person name="Wegmann U."/>
            <person name="Louis P."/>
            <person name="Goesmann A."/>
            <person name="Henrissat B."/>
            <person name="Duncan S.H."/>
            <person name="Flint H.J."/>
        </authorList>
    </citation>
    <scope>NUCLEOTIDE SEQUENCE</scope>
    <source>
        <strain evidence="2">CCM 8490</strain>
    </source>
</reference>
<reference evidence="3 4" key="2">
    <citation type="submission" date="2018-09" db="EMBL/GenBank/DDBJ databases">
        <title>Genomic Encyclopedia of Archaeal and Bacterial Type Strains, Phase II (KMG-II): from individual species to whole genera.</title>
        <authorList>
            <person name="Goeker M."/>
        </authorList>
    </citation>
    <scope>NUCLEOTIDE SEQUENCE [LARGE SCALE GENOMIC DNA]</scope>
    <source>
        <strain evidence="3 4">DSM 27620</strain>
    </source>
</reference>
<accession>A0A420DDW4</accession>
<reference evidence="2" key="4">
    <citation type="submission" date="2024-05" db="EMBL/GenBank/DDBJ databases">
        <authorList>
            <person name="Sun Q."/>
            <person name="Sedlacek I."/>
        </authorList>
    </citation>
    <scope>NUCLEOTIDE SEQUENCE</scope>
    <source>
        <strain evidence="2">CCM 8490</strain>
    </source>
</reference>
<dbReference type="Proteomes" id="UP000658202">
    <property type="component" value="Unassembled WGS sequence"/>
</dbReference>
<dbReference type="EMBL" id="BMCW01000001">
    <property type="protein sequence ID" value="GGG47175.1"/>
    <property type="molecule type" value="Genomic_DNA"/>
</dbReference>
<feature type="chain" id="PRO_5019516335" evidence="1">
    <location>
        <begin position="17"/>
        <end position="178"/>
    </location>
</feature>
<dbReference type="Proteomes" id="UP000285906">
    <property type="component" value="Unassembled WGS sequence"/>
</dbReference>
<evidence type="ECO:0000313" key="2">
    <source>
        <dbReference type="EMBL" id="GGG47175.1"/>
    </source>
</evidence>
<dbReference type="RefSeq" id="WP_147366790.1">
    <property type="nucleotide sequence ID" value="NZ_BMCW01000001.1"/>
</dbReference>
<reference evidence="5" key="3">
    <citation type="journal article" date="2019" name="Int. J. Syst. Evol. Microbiol.">
        <title>The Global Catalogue of Microorganisms (GCM) 10K type strain sequencing project: providing services to taxonomists for standard genome sequencing and annotation.</title>
        <authorList>
            <consortium name="The Broad Institute Genomics Platform"/>
            <consortium name="The Broad Institute Genome Sequencing Center for Infectious Disease"/>
            <person name="Wu L."/>
            <person name="Ma J."/>
        </authorList>
    </citation>
    <scope>NUCLEOTIDE SEQUENCE [LARGE SCALE GENOMIC DNA]</scope>
    <source>
        <strain evidence="5">CCM 8490</strain>
    </source>
</reference>